<accession>A0A7S2DCL4</accession>
<evidence type="ECO:0000256" key="2">
    <source>
        <dbReference type="ARBA" id="ARBA00022723"/>
    </source>
</evidence>
<gene>
    <name evidence="8" type="ORF">DSPE1174_LOCUS21193</name>
</gene>
<dbReference type="InterPro" id="IPR024934">
    <property type="entry name" value="Rubredoxin-like_dom"/>
</dbReference>
<reference evidence="8" key="1">
    <citation type="submission" date="2021-01" db="EMBL/GenBank/DDBJ databases">
        <authorList>
            <person name="Corre E."/>
            <person name="Pelletier E."/>
            <person name="Niang G."/>
            <person name="Scheremetjew M."/>
            <person name="Finn R."/>
            <person name="Kale V."/>
            <person name="Holt S."/>
            <person name="Cochrane G."/>
            <person name="Meng A."/>
            <person name="Brown T."/>
            <person name="Cohen L."/>
        </authorList>
    </citation>
    <scope>NUCLEOTIDE SEQUENCE</scope>
    <source>
        <strain evidence="8">CCMP1381</strain>
    </source>
</reference>
<evidence type="ECO:0000256" key="5">
    <source>
        <dbReference type="SAM" id="Phobius"/>
    </source>
</evidence>
<keyword evidence="5" id="KW-0812">Transmembrane</keyword>
<feature type="transmembrane region" description="Helical" evidence="5">
    <location>
        <begin position="162"/>
        <end position="181"/>
    </location>
</feature>
<dbReference type="GO" id="GO:0009055">
    <property type="term" value="F:electron transfer activity"/>
    <property type="evidence" value="ECO:0007669"/>
    <property type="project" value="TreeGrafter"/>
</dbReference>
<evidence type="ECO:0000256" key="1">
    <source>
        <dbReference type="ARBA" id="ARBA00022448"/>
    </source>
</evidence>
<dbReference type="PROSITE" id="PS51257">
    <property type="entry name" value="PROKAR_LIPOPROTEIN"/>
    <property type="match status" value="1"/>
</dbReference>
<organism evidence="8">
    <name type="scientific">Octactis speculum</name>
    <dbReference type="NCBI Taxonomy" id="3111310"/>
    <lineage>
        <taxon>Eukaryota</taxon>
        <taxon>Sar</taxon>
        <taxon>Stramenopiles</taxon>
        <taxon>Ochrophyta</taxon>
        <taxon>Dictyochophyceae</taxon>
        <taxon>Dictyochales</taxon>
        <taxon>Dictyochaceae</taxon>
        <taxon>Octactis</taxon>
    </lineage>
</organism>
<keyword evidence="3" id="KW-0249">Electron transport</keyword>
<dbReference type="InterPro" id="IPR050526">
    <property type="entry name" value="Rubredoxin_ET"/>
</dbReference>
<protein>
    <recommendedName>
        <fullName evidence="7">Rubredoxin-like domain-containing protein</fullName>
    </recommendedName>
</protein>
<dbReference type="SUPFAM" id="SSF57802">
    <property type="entry name" value="Rubredoxin-like"/>
    <property type="match status" value="1"/>
</dbReference>
<name>A0A7S2DCL4_9STRA</name>
<proteinExistence type="predicted"/>
<keyword evidence="2" id="KW-0479">Metal-binding</keyword>
<keyword evidence="1" id="KW-0813">Transport</keyword>
<dbReference type="GO" id="GO:0043448">
    <property type="term" value="P:alkane catabolic process"/>
    <property type="evidence" value="ECO:0007669"/>
    <property type="project" value="TreeGrafter"/>
</dbReference>
<dbReference type="GO" id="GO:0005506">
    <property type="term" value="F:iron ion binding"/>
    <property type="evidence" value="ECO:0007669"/>
    <property type="project" value="InterPro"/>
</dbReference>
<evidence type="ECO:0000256" key="4">
    <source>
        <dbReference type="ARBA" id="ARBA00023004"/>
    </source>
</evidence>
<feature type="chain" id="PRO_5030867130" description="Rubredoxin-like domain-containing protein" evidence="6">
    <location>
        <begin position="24"/>
        <end position="182"/>
    </location>
</feature>
<evidence type="ECO:0000259" key="7">
    <source>
        <dbReference type="PROSITE" id="PS50903"/>
    </source>
</evidence>
<dbReference type="Pfam" id="PF00301">
    <property type="entry name" value="Rubredoxin"/>
    <property type="match status" value="1"/>
</dbReference>
<keyword evidence="6" id="KW-0732">Signal</keyword>
<keyword evidence="5" id="KW-0472">Membrane</keyword>
<feature type="signal peptide" evidence="6">
    <location>
        <begin position="1"/>
        <end position="23"/>
    </location>
</feature>
<dbReference type="AlphaFoldDB" id="A0A7S2DCL4"/>
<keyword evidence="5" id="KW-1133">Transmembrane helix</keyword>
<evidence type="ECO:0000256" key="6">
    <source>
        <dbReference type="SAM" id="SignalP"/>
    </source>
</evidence>
<dbReference type="PROSITE" id="PS50903">
    <property type="entry name" value="RUBREDOXIN_LIKE"/>
    <property type="match status" value="1"/>
</dbReference>
<dbReference type="EMBL" id="HBGS01041163">
    <property type="protein sequence ID" value="CAD9450744.1"/>
    <property type="molecule type" value="Transcribed_RNA"/>
</dbReference>
<dbReference type="InterPro" id="IPR024935">
    <property type="entry name" value="Rubredoxin_dom"/>
</dbReference>
<feature type="domain" description="Rubredoxin-like" evidence="7">
    <location>
        <begin position="92"/>
        <end position="135"/>
    </location>
</feature>
<dbReference type="PANTHER" id="PTHR47627:SF1">
    <property type="entry name" value="RUBREDOXIN-1-RELATED"/>
    <property type="match status" value="1"/>
</dbReference>
<evidence type="ECO:0000313" key="8">
    <source>
        <dbReference type="EMBL" id="CAD9450744.1"/>
    </source>
</evidence>
<evidence type="ECO:0000256" key="3">
    <source>
        <dbReference type="ARBA" id="ARBA00022982"/>
    </source>
</evidence>
<sequence>MMTRSMSIHAFGIFMLMACPGRALNVRVGSLHHHHSHLLRLRSESSDISTTGGAAAAENAMTEAPVEEVVLTDKEIEIQRLRAAEKFIVEATGKYSCKVCKYVYDENAQGTAFVSLPNSWRCPQCLSQKGVFKSQTQTIAGFQENQEYGFGTNKMTGESKNGLIFGSLAFFAVLFLSGYLLE</sequence>
<dbReference type="Gene3D" id="2.20.28.10">
    <property type="match status" value="1"/>
</dbReference>
<keyword evidence="4" id="KW-0408">Iron</keyword>
<dbReference type="CDD" id="cd00730">
    <property type="entry name" value="rubredoxin"/>
    <property type="match status" value="1"/>
</dbReference>
<dbReference type="PANTHER" id="PTHR47627">
    <property type="entry name" value="RUBREDOXIN"/>
    <property type="match status" value="1"/>
</dbReference>